<dbReference type="RefSeq" id="WP_173213783.1">
    <property type="nucleotide sequence ID" value="NZ_CP053921.1"/>
</dbReference>
<feature type="region of interest" description="Disordered" evidence="1">
    <location>
        <begin position="75"/>
        <end position="95"/>
    </location>
</feature>
<gene>
    <name evidence="2" type="ORF">HQR01_06895</name>
</gene>
<evidence type="ECO:0000256" key="1">
    <source>
        <dbReference type="SAM" id="MobiDB-lite"/>
    </source>
</evidence>
<dbReference type="KEGG" id="emv:HQR01_06895"/>
<evidence type="ECO:0000313" key="3">
    <source>
        <dbReference type="Proteomes" id="UP000504693"/>
    </source>
</evidence>
<organism evidence="2 3">
    <name type="scientific">Erythrobacter mangrovi</name>
    <dbReference type="NCBI Taxonomy" id="2739433"/>
    <lineage>
        <taxon>Bacteria</taxon>
        <taxon>Pseudomonadati</taxon>
        <taxon>Pseudomonadota</taxon>
        <taxon>Alphaproteobacteria</taxon>
        <taxon>Sphingomonadales</taxon>
        <taxon>Erythrobacteraceae</taxon>
        <taxon>Erythrobacter/Porphyrobacter group</taxon>
        <taxon>Erythrobacter</taxon>
    </lineage>
</organism>
<dbReference type="Proteomes" id="UP000504693">
    <property type="component" value="Chromosome"/>
</dbReference>
<evidence type="ECO:0008006" key="4">
    <source>
        <dbReference type="Google" id="ProtNLM"/>
    </source>
</evidence>
<evidence type="ECO:0000313" key="2">
    <source>
        <dbReference type="EMBL" id="QKG71125.1"/>
    </source>
</evidence>
<accession>A0A7D4C3W8</accession>
<dbReference type="PROSITE" id="PS51257">
    <property type="entry name" value="PROKAR_LIPOPROTEIN"/>
    <property type="match status" value="1"/>
</dbReference>
<proteinExistence type="predicted"/>
<name>A0A7D4C3W8_9SPHN</name>
<sequence length="95" mass="10257">MNTDKLLRWTLVAALPLLAGCADRSIFEAPGDASFGEANRQTMMAQVIDPEPEYDGEMVTSGEHAADAVERYRTDTVKQPDSIRTTDVGEGSGPN</sequence>
<keyword evidence="3" id="KW-1185">Reference proteome</keyword>
<protein>
    <recommendedName>
        <fullName evidence="4">Lipoprotein</fullName>
    </recommendedName>
</protein>
<dbReference type="AlphaFoldDB" id="A0A7D4C3W8"/>
<reference evidence="2 3" key="1">
    <citation type="submission" date="2020-05" db="EMBL/GenBank/DDBJ databases">
        <title>Erythrobacter mangrovi sp. nov., isolated from rhizosphere soil of mangrove plant (Kandelia candel).</title>
        <authorList>
            <person name="Ye Y.H."/>
        </authorList>
    </citation>
    <scope>NUCLEOTIDE SEQUENCE [LARGE SCALE GENOMIC DNA]</scope>
    <source>
        <strain evidence="2 3">EB310</strain>
    </source>
</reference>
<dbReference type="EMBL" id="CP053921">
    <property type="protein sequence ID" value="QKG71125.1"/>
    <property type="molecule type" value="Genomic_DNA"/>
</dbReference>